<feature type="domain" description="YdhG-like" evidence="1">
    <location>
        <begin position="23"/>
        <end position="131"/>
    </location>
</feature>
<dbReference type="Proteomes" id="UP000238322">
    <property type="component" value="Unassembled WGS sequence"/>
</dbReference>
<organism evidence="2 3">
    <name type="scientific">Blastopirellula marina</name>
    <dbReference type="NCBI Taxonomy" id="124"/>
    <lineage>
        <taxon>Bacteria</taxon>
        <taxon>Pseudomonadati</taxon>
        <taxon>Planctomycetota</taxon>
        <taxon>Planctomycetia</taxon>
        <taxon>Pirellulales</taxon>
        <taxon>Pirellulaceae</taxon>
        <taxon>Blastopirellula</taxon>
    </lineage>
</organism>
<evidence type="ECO:0000313" key="3">
    <source>
        <dbReference type="Proteomes" id="UP000238322"/>
    </source>
</evidence>
<dbReference type="InterPro" id="IPR014922">
    <property type="entry name" value="YdhG-like"/>
</dbReference>
<dbReference type="OrthoDB" id="328972at2"/>
<dbReference type="EMBL" id="PUHY01000015">
    <property type="protein sequence ID" value="PQO29876.1"/>
    <property type="molecule type" value="Genomic_DNA"/>
</dbReference>
<evidence type="ECO:0000313" key="2">
    <source>
        <dbReference type="EMBL" id="PQO29876.1"/>
    </source>
</evidence>
<dbReference type="Pfam" id="PF08818">
    <property type="entry name" value="DUF1801"/>
    <property type="match status" value="1"/>
</dbReference>
<proteinExistence type="predicted"/>
<reference evidence="2 3" key="1">
    <citation type="submission" date="2018-02" db="EMBL/GenBank/DDBJ databases">
        <title>Comparative genomes isolates from brazilian mangrove.</title>
        <authorList>
            <person name="Araujo J.E."/>
            <person name="Taketani R.G."/>
            <person name="Silva M.C.P."/>
            <person name="Loureco M.V."/>
            <person name="Andreote F.D."/>
        </authorList>
    </citation>
    <scope>NUCLEOTIDE SEQUENCE [LARGE SCALE GENOMIC DNA]</scope>
    <source>
        <strain evidence="2 3">Hex-1 MGV</strain>
    </source>
</reference>
<accession>A0A2S8FCI5</accession>
<gene>
    <name evidence="2" type="ORF">C5Y83_26270</name>
</gene>
<dbReference type="SUPFAM" id="SSF159888">
    <property type="entry name" value="YdhG-like"/>
    <property type="match status" value="1"/>
</dbReference>
<evidence type="ECO:0000259" key="1">
    <source>
        <dbReference type="Pfam" id="PF08818"/>
    </source>
</evidence>
<sequence length="147" mass="16779">MLLKRFQDANVREVFNAYPKPIRAKMMILRQLIFDVAASTEGVGPIQETLKWGEPAYITEKTKSGTTIRIDSKKANPTQYAIYFHCQTNLIETFRKQFPEQFQFEGNRAIVFDVSDEIPTQSLAECIGAALTYHLSKSSKKTAKQVR</sequence>
<name>A0A2S8FCI5_9BACT</name>
<comment type="caution">
    <text evidence="2">The sequence shown here is derived from an EMBL/GenBank/DDBJ whole genome shotgun (WGS) entry which is preliminary data.</text>
</comment>
<protein>
    <recommendedName>
        <fullName evidence="1">YdhG-like domain-containing protein</fullName>
    </recommendedName>
</protein>
<dbReference type="AlphaFoldDB" id="A0A2S8FCI5"/>